<evidence type="ECO:0000256" key="1">
    <source>
        <dbReference type="PIRNR" id="PIRNR037706"/>
    </source>
</evidence>
<dbReference type="GO" id="GO:0003735">
    <property type="term" value="F:structural constituent of ribosome"/>
    <property type="evidence" value="ECO:0007669"/>
    <property type="project" value="InterPro"/>
</dbReference>
<protein>
    <recommendedName>
        <fullName evidence="1">Small ribosomal subunit protein mS37</fullName>
    </recommendedName>
</protein>
<dbReference type="GO" id="GO:0005763">
    <property type="term" value="C:mitochondrial small ribosomal subunit"/>
    <property type="evidence" value="ECO:0007669"/>
    <property type="project" value="TreeGrafter"/>
</dbReference>
<proteinExistence type="inferred from homology"/>
<dbReference type="OMA" id="INYHAAR"/>
<evidence type="ECO:0000313" key="2">
    <source>
        <dbReference type="EMBL" id="QBZ61937.1"/>
    </source>
</evidence>
<comment type="similarity">
    <text evidence="1">Belongs to the mitochondrion-specific ribosomal protein mS37 family.</text>
</comment>
<dbReference type="PANTHER" id="PTHR28066:SF1">
    <property type="entry name" value="SMALL RIBOSOMAL SUBUNIT PROTEIN MS37"/>
    <property type="match status" value="1"/>
</dbReference>
<dbReference type="PIRSF" id="PIRSF037706">
    <property type="entry name" value="MRP10"/>
    <property type="match status" value="1"/>
</dbReference>
<sequence length="93" mass="10192">MSSVKKPMRLPPLKALRVRNPDVKEVNPCLAVMSSVLACWASAGYTAQGCAALEQSLRACMDGPPAPKPKKSEINYHLSRMYPKIVGPRKLNK</sequence>
<comment type="function">
    <text evidence="1">Component of the mitochondrial ribosome (mitoribosome), a dedicated translation machinery responsible for the synthesis of mitochondrial genome-encoded proteins, including at least some of the essential transmembrane subunits of the mitochondrial respiratory chain. The mitoribosomes are attached to the mitochondrial inner membrane and translation products are cotranslationally integrated into the membrane.</text>
</comment>
<comment type="subunit">
    <text evidence="1">Component of the mitochondrial small ribosomal subunit.</text>
</comment>
<evidence type="ECO:0000313" key="3">
    <source>
        <dbReference type="Proteomes" id="UP000294847"/>
    </source>
</evidence>
<dbReference type="InterPro" id="IPR017264">
    <property type="entry name" value="Ribosomal_mS37_fun"/>
</dbReference>
<dbReference type="EMBL" id="CP034207">
    <property type="protein sequence ID" value="QBZ61937.1"/>
    <property type="molecule type" value="Genomic_DNA"/>
</dbReference>
<organism evidence="2 3">
    <name type="scientific">Pyricularia oryzae</name>
    <name type="common">Rice blast fungus</name>
    <name type="synonym">Magnaporthe oryzae</name>
    <dbReference type="NCBI Taxonomy" id="318829"/>
    <lineage>
        <taxon>Eukaryota</taxon>
        <taxon>Fungi</taxon>
        <taxon>Dikarya</taxon>
        <taxon>Ascomycota</taxon>
        <taxon>Pezizomycotina</taxon>
        <taxon>Sordariomycetes</taxon>
        <taxon>Sordariomycetidae</taxon>
        <taxon>Magnaporthales</taxon>
        <taxon>Pyriculariaceae</taxon>
        <taxon>Pyricularia</taxon>
    </lineage>
</organism>
<dbReference type="PANTHER" id="PTHR28066">
    <property type="entry name" value="37S RIBOSOMAL PROTEIN MRP10, MITOCHONDRIAL"/>
    <property type="match status" value="1"/>
</dbReference>
<keyword evidence="1" id="KW-0687">Ribonucleoprotein</keyword>
<keyword evidence="1" id="KW-0689">Ribosomal protein</keyword>
<name>A0A4P7NIS8_PYROR</name>
<comment type="subcellular location">
    <subcellularLocation>
        <location evidence="1">Mitochondrion</location>
    </subcellularLocation>
</comment>
<keyword evidence="1" id="KW-0496">Mitochondrion</keyword>
<dbReference type="Proteomes" id="UP000294847">
    <property type="component" value="Chromosome 4"/>
</dbReference>
<dbReference type="SMR" id="A0A4P7NIS8"/>
<dbReference type="VEuPathDB" id="FungiDB:M_BR32_EuGene_00113181"/>
<dbReference type="GO" id="GO:0032543">
    <property type="term" value="P:mitochondrial translation"/>
    <property type="evidence" value="ECO:0007669"/>
    <property type="project" value="InterPro"/>
</dbReference>
<accession>A0A4P7NIS8</accession>
<gene>
    <name evidence="2" type="ORF">PoMZ_08898</name>
</gene>
<dbReference type="AlphaFoldDB" id="A0A4P7NIS8"/>
<reference evidence="2 3" key="1">
    <citation type="journal article" date="2019" name="Mol. Biol. Evol.">
        <title>Blast fungal genomes show frequent chromosomal changes, gene gains and losses, and effector gene turnover.</title>
        <authorList>
            <person name="Gomez Luciano L.B."/>
            <person name="Jason Tsai I."/>
            <person name="Chuma I."/>
            <person name="Tosa Y."/>
            <person name="Chen Y.H."/>
            <person name="Li J.Y."/>
            <person name="Li M.Y."/>
            <person name="Jade Lu M.Y."/>
            <person name="Nakayashiki H."/>
            <person name="Li W.H."/>
        </authorList>
    </citation>
    <scope>NUCLEOTIDE SEQUENCE [LARGE SCALE GENOMIC DNA]</scope>
    <source>
        <strain evidence="2">MZ5-1-6</strain>
    </source>
</reference>